<dbReference type="PANTHER" id="PTHR32332">
    <property type="entry name" value="2-NITROPROPANE DIOXYGENASE"/>
    <property type="match status" value="1"/>
</dbReference>
<proteinExistence type="predicted"/>
<name>A0ABR1IVN4_9AGAR</name>
<accession>A0ABR1IVN4</accession>
<evidence type="ECO:0000313" key="5">
    <source>
        <dbReference type="Proteomes" id="UP001498398"/>
    </source>
</evidence>
<dbReference type="Pfam" id="PF03060">
    <property type="entry name" value="NMO"/>
    <property type="match status" value="1"/>
</dbReference>
<evidence type="ECO:0000256" key="1">
    <source>
        <dbReference type="ARBA" id="ARBA00022630"/>
    </source>
</evidence>
<protein>
    <recommendedName>
        <fullName evidence="6">2-nitropropane dioxygenase</fullName>
    </recommendedName>
</protein>
<gene>
    <name evidence="4" type="ORF">VKT23_016064</name>
</gene>
<dbReference type="SUPFAM" id="SSF51412">
    <property type="entry name" value="Inosine monophosphate dehydrogenase (IMPDH)"/>
    <property type="match status" value="1"/>
</dbReference>
<evidence type="ECO:0000256" key="2">
    <source>
        <dbReference type="ARBA" id="ARBA00022643"/>
    </source>
</evidence>
<dbReference type="InterPro" id="IPR004136">
    <property type="entry name" value="NMO"/>
</dbReference>
<keyword evidence="3" id="KW-0560">Oxidoreductase</keyword>
<sequence length="317" mass="33336">MAFAATAELASAVTAAGGFGFMGAGFLSSDDLKKNLQTARQHLGLKDGDVVPVGIGFLGFLLDITESSNDPRLEAILAEKPSALLFAYGPDLGKYVARVQQYDSTREHKTVIFATANSVEEALAAREWKVDVIVAQGIEAGGHGKQDSPPLLTLIEAVKQAVPTGPLIVAAGGISTGAQIAGLLTIGVAGVILGTRFLFTHECVYSPVQKDALIKAGLTSSVRSLAFDEVGRTKWPSNHDGRALANKIVEDEKEGLDYETRLKRYDESKAAGDLSRLIVWAGAGVGLTSSVTSAKDVVRDLVNQTVDALQRASTLAS</sequence>
<evidence type="ECO:0008006" key="6">
    <source>
        <dbReference type="Google" id="ProtNLM"/>
    </source>
</evidence>
<evidence type="ECO:0000313" key="4">
    <source>
        <dbReference type="EMBL" id="KAK7442467.1"/>
    </source>
</evidence>
<keyword evidence="5" id="KW-1185">Reference proteome</keyword>
<dbReference type="InterPro" id="IPR013785">
    <property type="entry name" value="Aldolase_TIM"/>
</dbReference>
<comment type="caution">
    <text evidence="4">The sequence shown here is derived from an EMBL/GenBank/DDBJ whole genome shotgun (WGS) entry which is preliminary data.</text>
</comment>
<dbReference type="PANTHER" id="PTHR32332:SF31">
    <property type="entry name" value="2-NITROPROPANE DIOXYGENASE FAMILY, PUTATIVE (AFU_ORTHOLOGUE AFUA_2G09850)-RELATED"/>
    <property type="match status" value="1"/>
</dbReference>
<organism evidence="4 5">
    <name type="scientific">Marasmiellus scandens</name>
    <dbReference type="NCBI Taxonomy" id="2682957"/>
    <lineage>
        <taxon>Eukaryota</taxon>
        <taxon>Fungi</taxon>
        <taxon>Dikarya</taxon>
        <taxon>Basidiomycota</taxon>
        <taxon>Agaricomycotina</taxon>
        <taxon>Agaricomycetes</taxon>
        <taxon>Agaricomycetidae</taxon>
        <taxon>Agaricales</taxon>
        <taxon>Marasmiineae</taxon>
        <taxon>Omphalotaceae</taxon>
        <taxon>Marasmiellus</taxon>
    </lineage>
</organism>
<dbReference type="Gene3D" id="3.20.20.70">
    <property type="entry name" value="Aldolase class I"/>
    <property type="match status" value="1"/>
</dbReference>
<keyword evidence="2" id="KW-0288">FMN</keyword>
<reference evidence="4 5" key="1">
    <citation type="submission" date="2024-01" db="EMBL/GenBank/DDBJ databases">
        <title>A draft genome for the cacao thread blight pathogen Marasmiellus scandens.</title>
        <authorList>
            <person name="Baruah I.K."/>
            <person name="Leung J."/>
            <person name="Bukari Y."/>
            <person name="Amoako-Attah I."/>
            <person name="Meinhardt L.W."/>
            <person name="Bailey B.A."/>
            <person name="Cohen S.P."/>
        </authorList>
    </citation>
    <scope>NUCLEOTIDE SEQUENCE [LARGE SCALE GENOMIC DNA]</scope>
    <source>
        <strain evidence="4 5">GH-19</strain>
    </source>
</reference>
<dbReference type="CDD" id="cd04730">
    <property type="entry name" value="NPD_like"/>
    <property type="match status" value="1"/>
</dbReference>
<evidence type="ECO:0000256" key="3">
    <source>
        <dbReference type="ARBA" id="ARBA00023002"/>
    </source>
</evidence>
<keyword evidence="1" id="KW-0285">Flavoprotein</keyword>
<dbReference type="EMBL" id="JBANRG010000058">
    <property type="protein sequence ID" value="KAK7442467.1"/>
    <property type="molecule type" value="Genomic_DNA"/>
</dbReference>
<dbReference type="Proteomes" id="UP001498398">
    <property type="component" value="Unassembled WGS sequence"/>
</dbReference>